<dbReference type="InterPro" id="IPR050465">
    <property type="entry name" value="UPF0194_transport"/>
</dbReference>
<dbReference type="Gene3D" id="1.10.287.470">
    <property type="entry name" value="Helix hairpin bin"/>
    <property type="match status" value="1"/>
</dbReference>
<dbReference type="Proteomes" id="UP000005317">
    <property type="component" value="Unassembled WGS sequence"/>
</dbReference>
<keyword evidence="5" id="KW-1185">Reference proteome</keyword>
<protein>
    <submittedName>
        <fullName evidence="4">Secretion protein HlyD family protein</fullName>
    </submittedName>
</protein>
<feature type="domain" description="Multidrug resistance protein MdtA-like alpha-helical hairpin" evidence="3">
    <location>
        <begin position="100"/>
        <end position="164"/>
    </location>
</feature>
<dbReference type="Pfam" id="PF25876">
    <property type="entry name" value="HH_MFP_RND"/>
    <property type="match status" value="1"/>
</dbReference>
<evidence type="ECO:0000259" key="3">
    <source>
        <dbReference type="Pfam" id="PF25876"/>
    </source>
</evidence>
<keyword evidence="2" id="KW-0175">Coiled coil</keyword>
<dbReference type="Gene3D" id="2.40.30.170">
    <property type="match status" value="1"/>
</dbReference>
<dbReference type="RefSeq" id="WP_002710373.1">
    <property type="nucleotide sequence ID" value="NZ_JH651384.1"/>
</dbReference>
<evidence type="ECO:0000256" key="2">
    <source>
        <dbReference type="ARBA" id="ARBA00023054"/>
    </source>
</evidence>
<dbReference type="GO" id="GO:0030313">
    <property type="term" value="C:cell envelope"/>
    <property type="evidence" value="ECO:0007669"/>
    <property type="project" value="UniProtKB-SubCell"/>
</dbReference>
<evidence type="ECO:0000313" key="4">
    <source>
        <dbReference type="EMBL" id="EIJ36501.1"/>
    </source>
</evidence>
<dbReference type="OrthoDB" id="8558741at2"/>
<dbReference type="EMBL" id="JH651384">
    <property type="protein sequence ID" value="EIJ36501.1"/>
    <property type="molecule type" value="Genomic_DNA"/>
</dbReference>
<dbReference type="PANTHER" id="PTHR32347">
    <property type="entry name" value="EFFLUX SYSTEM COMPONENT YKNX-RELATED"/>
    <property type="match status" value="1"/>
</dbReference>
<evidence type="ECO:0000256" key="1">
    <source>
        <dbReference type="ARBA" id="ARBA00004196"/>
    </source>
</evidence>
<comment type="subcellular location">
    <subcellularLocation>
        <location evidence="1">Cell envelope</location>
    </subcellularLocation>
</comment>
<dbReference type="InterPro" id="IPR058624">
    <property type="entry name" value="MdtA-like_HH"/>
</dbReference>
<dbReference type="SUPFAM" id="SSF111369">
    <property type="entry name" value="HlyD-like secretion proteins"/>
    <property type="match status" value="2"/>
</dbReference>
<evidence type="ECO:0000313" key="5">
    <source>
        <dbReference type="Proteomes" id="UP000005317"/>
    </source>
</evidence>
<dbReference type="AlphaFoldDB" id="A0A656HHL7"/>
<gene>
    <name evidence="4" type="ORF">Thini_4002</name>
</gene>
<sequence length="315" mass="33850" precursor="true">MKPPIVLLLSCLPYLSACGENTVPALQGYVEGEYVRLAAPFAGTLQNLVVQRGAQVRQGDPVFTLEQQNEAAARQGAEDRLHASEAQLADLKTGKRPQELQVIRAQLAQAKAAAQLSTTELQRAERLVKGKFVASDQLDAARANDKLNQAKVTELQAQLQVAELAARPDALKVAEANVAAAHAALDQADWQLSQKSVAATRNGLINDTYYQPGEWIPAGSPVISILPPENRKVRFFVPEPQLGSLQTGQTVQVSCDGCGDAMLMHISYISPQAEYTPPVIYSKDSRAKLVVMVEAIPGVADAAKLKVGQPVDVKL</sequence>
<organism evidence="4 5">
    <name type="scientific">Thiothrix nivea (strain ATCC 35100 / DSM 5205 / JP2)</name>
    <dbReference type="NCBI Taxonomy" id="870187"/>
    <lineage>
        <taxon>Bacteria</taxon>
        <taxon>Pseudomonadati</taxon>
        <taxon>Pseudomonadota</taxon>
        <taxon>Gammaproteobacteria</taxon>
        <taxon>Thiotrichales</taxon>
        <taxon>Thiotrichaceae</taxon>
        <taxon>Thiothrix</taxon>
    </lineage>
</organism>
<reference evidence="5" key="1">
    <citation type="journal article" date="2011" name="Stand. Genomic Sci.">
        <title>Genome sequence of the filamentous, gliding Thiothrix nivea neotype strain (JP2(T)).</title>
        <authorList>
            <person name="Lapidus A."/>
            <person name="Nolan M."/>
            <person name="Lucas S."/>
            <person name="Glavina Del Rio T."/>
            <person name="Tice H."/>
            <person name="Cheng J.F."/>
            <person name="Tapia R."/>
            <person name="Han C."/>
            <person name="Goodwin L."/>
            <person name="Pitluck S."/>
            <person name="Liolios K."/>
            <person name="Pagani I."/>
            <person name="Ivanova N."/>
            <person name="Huntemann M."/>
            <person name="Mavromatis K."/>
            <person name="Mikhailova N."/>
            <person name="Pati A."/>
            <person name="Chen A."/>
            <person name="Palaniappan K."/>
            <person name="Land M."/>
            <person name="Brambilla E.M."/>
            <person name="Rohde M."/>
            <person name="Abt B."/>
            <person name="Verbarg S."/>
            <person name="Goker M."/>
            <person name="Bristow J."/>
            <person name="Eisen J.A."/>
            <person name="Markowitz V."/>
            <person name="Hugenholtz P."/>
            <person name="Kyrpides N.C."/>
            <person name="Klenk H.P."/>
            <person name="Woyke T."/>
        </authorList>
    </citation>
    <scope>NUCLEOTIDE SEQUENCE [LARGE SCALE GENOMIC DNA]</scope>
    <source>
        <strain evidence="5">ATCC 35100 / DSM 5205 / JP2</strain>
    </source>
</reference>
<dbReference type="Gene3D" id="2.40.50.100">
    <property type="match status" value="1"/>
</dbReference>
<name>A0A656HHL7_THINJ</name>
<dbReference type="PANTHER" id="PTHR32347:SF23">
    <property type="entry name" value="BLL5650 PROTEIN"/>
    <property type="match status" value="1"/>
</dbReference>
<proteinExistence type="predicted"/>
<accession>A0A656HHL7</accession>